<dbReference type="Proteomes" id="UP000193642">
    <property type="component" value="Unassembled WGS sequence"/>
</dbReference>
<protein>
    <submittedName>
        <fullName evidence="4">Uncharacterized protein</fullName>
    </submittedName>
</protein>
<sequence>MDVQMLMDRLWYDGKVTRIRKLGGDVGGYGSMSEDDGEEEEVMEVWMYRTVRGQSVGAISGGGGGVWWTDMPCGKCAVAQFCKSGGPVSPEGCVSFSKWLEF</sequence>
<dbReference type="PANTHER" id="PTHR12780">
    <property type="entry name" value="RNA POLYMERASE III DNA DIRECTED , 39KD SUBUNIT-RELATED"/>
    <property type="match status" value="1"/>
</dbReference>
<comment type="subcellular location">
    <subcellularLocation>
        <location evidence="1">Nucleus</location>
    </subcellularLocation>
</comment>
<keyword evidence="5" id="KW-1185">Reference proteome</keyword>
<evidence type="ECO:0000256" key="1">
    <source>
        <dbReference type="ARBA" id="ARBA00004123"/>
    </source>
</evidence>
<dbReference type="OrthoDB" id="613763at2759"/>
<proteinExistence type="predicted"/>
<dbReference type="GO" id="GO:0006383">
    <property type="term" value="P:transcription by RNA polymerase III"/>
    <property type="evidence" value="ECO:0007669"/>
    <property type="project" value="InterPro"/>
</dbReference>
<evidence type="ECO:0000256" key="2">
    <source>
        <dbReference type="ARBA" id="ARBA00023163"/>
    </source>
</evidence>
<dbReference type="EMBL" id="MCGO01000035">
    <property type="protein sequence ID" value="ORY40414.1"/>
    <property type="molecule type" value="Genomic_DNA"/>
</dbReference>
<evidence type="ECO:0000313" key="5">
    <source>
        <dbReference type="Proteomes" id="UP000193642"/>
    </source>
</evidence>
<keyword evidence="3" id="KW-0539">Nucleus</keyword>
<dbReference type="InterPro" id="IPR007832">
    <property type="entry name" value="RNA_pol_Rpc34"/>
</dbReference>
<reference evidence="4 5" key="1">
    <citation type="submission" date="2016-07" db="EMBL/GenBank/DDBJ databases">
        <title>Pervasive Adenine N6-methylation of Active Genes in Fungi.</title>
        <authorList>
            <consortium name="DOE Joint Genome Institute"/>
            <person name="Mondo S.J."/>
            <person name="Dannebaum R.O."/>
            <person name="Kuo R.C."/>
            <person name="Labutti K."/>
            <person name="Haridas S."/>
            <person name="Kuo A."/>
            <person name="Salamov A."/>
            <person name="Ahrendt S.R."/>
            <person name="Lipzen A."/>
            <person name="Sullivan W."/>
            <person name="Andreopoulos W.B."/>
            <person name="Clum A."/>
            <person name="Lindquist E."/>
            <person name="Daum C."/>
            <person name="Ramamoorthy G.K."/>
            <person name="Gryganskyi A."/>
            <person name="Culley D."/>
            <person name="Magnuson J.K."/>
            <person name="James T.Y."/>
            <person name="O'Malley M.A."/>
            <person name="Stajich J.E."/>
            <person name="Spatafora J.W."/>
            <person name="Visel A."/>
            <person name="Grigoriev I.V."/>
        </authorList>
    </citation>
    <scope>NUCLEOTIDE SEQUENCE [LARGE SCALE GENOMIC DNA]</scope>
    <source>
        <strain evidence="4 5">JEL800</strain>
    </source>
</reference>
<keyword evidence="2" id="KW-0804">Transcription</keyword>
<dbReference type="Pfam" id="PF05158">
    <property type="entry name" value="RNA_pol_Rpc34"/>
    <property type="match status" value="1"/>
</dbReference>
<dbReference type="InterPro" id="IPR016049">
    <property type="entry name" value="RNA_pol_Rpc34-like"/>
</dbReference>
<dbReference type="GO" id="GO:0005666">
    <property type="term" value="C:RNA polymerase III complex"/>
    <property type="evidence" value="ECO:0007669"/>
    <property type="project" value="InterPro"/>
</dbReference>
<evidence type="ECO:0000256" key="3">
    <source>
        <dbReference type="ARBA" id="ARBA00023242"/>
    </source>
</evidence>
<name>A0A1Y2C0H7_9FUNG</name>
<comment type="caution">
    <text evidence="4">The sequence shown here is derived from an EMBL/GenBank/DDBJ whole genome shotgun (WGS) entry which is preliminary data.</text>
</comment>
<accession>A0A1Y2C0H7</accession>
<organism evidence="4 5">
    <name type="scientific">Rhizoclosmatium globosum</name>
    <dbReference type="NCBI Taxonomy" id="329046"/>
    <lineage>
        <taxon>Eukaryota</taxon>
        <taxon>Fungi</taxon>
        <taxon>Fungi incertae sedis</taxon>
        <taxon>Chytridiomycota</taxon>
        <taxon>Chytridiomycota incertae sedis</taxon>
        <taxon>Chytridiomycetes</taxon>
        <taxon>Chytridiales</taxon>
        <taxon>Chytriomycetaceae</taxon>
        <taxon>Rhizoclosmatium</taxon>
    </lineage>
</organism>
<dbReference type="AlphaFoldDB" id="A0A1Y2C0H7"/>
<evidence type="ECO:0000313" key="4">
    <source>
        <dbReference type="EMBL" id="ORY40414.1"/>
    </source>
</evidence>
<dbReference type="STRING" id="329046.A0A1Y2C0H7"/>
<gene>
    <name evidence="4" type="ORF">BCR33DRAFT_719405</name>
</gene>